<dbReference type="OrthoDB" id="10525323at2759"/>
<keyword evidence="2" id="KW-0732">Signal</keyword>
<evidence type="ECO:0008006" key="5">
    <source>
        <dbReference type="Google" id="ProtNLM"/>
    </source>
</evidence>
<evidence type="ECO:0000313" key="3">
    <source>
        <dbReference type="EMBL" id="URD87695.1"/>
    </source>
</evidence>
<dbReference type="Proteomes" id="UP001055439">
    <property type="component" value="Chromosome 2"/>
</dbReference>
<feature type="region of interest" description="Disordered" evidence="1">
    <location>
        <begin position="24"/>
        <end position="84"/>
    </location>
</feature>
<dbReference type="AlphaFoldDB" id="A0A9E7F357"/>
<organism evidence="3 4">
    <name type="scientific">Musa troglodytarum</name>
    <name type="common">fe'i banana</name>
    <dbReference type="NCBI Taxonomy" id="320322"/>
    <lineage>
        <taxon>Eukaryota</taxon>
        <taxon>Viridiplantae</taxon>
        <taxon>Streptophyta</taxon>
        <taxon>Embryophyta</taxon>
        <taxon>Tracheophyta</taxon>
        <taxon>Spermatophyta</taxon>
        <taxon>Magnoliopsida</taxon>
        <taxon>Liliopsida</taxon>
        <taxon>Zingiberales</taxon>
        <taxon>Musaceae</taxon>
        <taxon>Musa</taxon>
    </lineage>
</organism>
<keyword evidence="4" id="KW-1185">Reference proteome</keyword>
<evidence type="ECO:0000256" key="2">
    <source>
        <dbReference type="SAM" id="SignalP"/>
    </source>
</evidence>
<evidence type="ECO:0000256" key="1">
    <source>
        <dbReference type="SAM" id="MobiDB-lite"/>
    </source>
</evidence>
<sequence length="104" mass="9875">MARLQLLLVAALVLLAVAAASASTDLAPSTAPSGSTPSVLTPIATSPVPEDAAAPTEVDDGEAGGIGSPLGTHATEPNNAGASLGGATSVAAVVTVSAAGYFMF</sequence>
<accession>A0A9E7F357</accession>
<feature type="signal peptide" evidence="2">
    <location>
        <begin position="1"/>
        <end position="22"/>
    </location>
</feature>
<protein>
    <recommendedName>
        <fullName evidence="5">Anther-specific protein BCP1</fullName>
    </recommendedName>
</protein>
<proteinExistence type="predicted"/>
<gene>
    <name evidence="3" type="ORF">MUK42_26584</name>
</gene>
<reference evidence="3" key="1">
    <citation type="submission" date="2022-05" db="EMBL/GenBank/DDBJ databases">
        <title>The Musa troglodytarum L. genome provides insights into the mechanism of non-climacteric behaviour and enrichment of carotenoids.</title>
        <authorList>
            <person name="Wang J."/>
        </authorList>
    </citation>
    <scope>NUCLEOTIDE SEQUENCE</scope>
    <source>
        <tissue evidence="3">Leaf</tissue>
    </source>
</reference>
<name>A0A9E7F357_9LILI</name>
<feature type="chain" id="PRO_5039393230" description="Anther-specific protein BCP1" evidence="2">
    <location>
        <begin position="23"/>
        <end position="104"/>
    </location>
</feature>
<evidence type="ECO:0000313" key="4">
    <source>
        <dbReference type="Proteomes" id="UP001055439"/>
    </source>
</evidence>
<dbReference type="EMBL" id="CP097504">
    <property type="protein sequence ID" value="URD87695.1"/>
    <property type="molecule type" value="Genomic_DNA"/>
</dbReference>
<feature type="compositionally biased region" description="Low complexity" evidence="1">
    <location>
        <begin position="24"/>
        <end position="38"/>
    </location>
</feature>